<evidence type="ECO:0000313" key="14">
    <source>
        <dbReference type="Proteomes" id="UP001190700"/>
    </source>
</evidence>
<sequence length="459" mass="51688">MMRTKIERCIFFFLLAVVAVRIAMVGDFGSHGIDVIAEQHEGLTARPKIPTKIKPSVQTSADTVRVNAANPLRQEARQQNSDVSKATKEPMKSVPTPEVVKEVVEARMDAREKAAEKVIAQDYAGAKGGVQQVQTAAVTTARAVVPQETATPAKGSGRGSKNAKGSQADKEPKLPGRKEEGASWSVLDNLKISADGTRLVTHKRQFIVYNETLNHTVLRHWLEYQDGNETLIYHFPRSLFELLPLEEPQWRFKTCAVVGNSGVVLLRENGAEIDAHDAVFRINMAPVRGFEHYVGKKTTFNVVNSHNVRELLQGLRHWTGSIDGGESQLVMFETASHFARYHLCQPLLKKFPQANPLLLNPIFSNRAHRVWVQLKYLLEQKENSQYNRKPMSGFFSTFFALNICDKVDLYGFDAYTSKKRSYRYHYFDNVQGFTDVHSFDLAIEVFKLIAKKGLLQIVT</sequence>
<feature type="region of interest" description="Disordered" evidence="11">
    <location>
        <begin position="147"/>
        <end position="180"/>
    </location>
</feature>
<dbReference type="PANTHER" id="PTHR11987">
    <property type="entry name" value="ALPHA-2,8-SIALYLTRANSFERASE"/>
    <property type="match status" value="1"/>
</dbReference>
<evidence type="ECO:0000256" key="11">
    <source>
        <dbReference type="SAM" id="MobiDB-lite"/>
    </source>
</evidence>
<keyword evidence="8" id="KW-0333">Golgi apparatus</keyword>
<dbReference type="Proteomes" id="UP001190700">
    <property type="component" value="Unassembled WGS sequence"/>
</dbReference>
<evidence type="ECO:0000313" key="13">
    <source>
        <dbReference type="EMBL" id="KAK3279537.1"/>
    </source>
</evidence>
<dbReference type="InterPro" id="IPR050943">
    <property type="entry name" value="Glycosyltr_29_Sialyltrsf"/>
</dbReference>
<evidence type="ECO:0000256" key="9">
    <source>
        <dbReference type="ARBA" id="ARBA00023136"/>
    </source>
</evidence>
<evidence type="ECO:0000256" key="6">
    <source>
        <dbReference type="ARBA" id="ARBA00022968"/>
    </source>
</evidence>
<dbReference type="GO" id="GO:0008373">
    <property type="term" value="F:sialyltransferase activity"/>
    <property type="evidence" value="ECO:0007669"/>
    <property type="project" value="InterPro"/>
</dbReference>
<feature type="region of interest" description="Disordered" evidence="11">
    <location>
        <begin position="66"/>
        <end position="96"/>
    </location>
</feature>
<dbReference type="InterPro" id="IPR001675">
    <property type="entry name" value="Glyco_trans_29"/>
</dbReference>
<dbReference type="FunFam" id="3.90.1480.20:FF:000015">
    <property type="entry name" value="Lactosylceramide alpha-2,3-sialyltransferase"/>
    <property type="match status" value="1"/>
</dbReference>
<keyword evidence="6" id="KW-0735">Signal-anchor</keyword>
<feature type="compositionally biased region" description="Basic and acidic residues" evidence="11">
    <location>
        <begin position="167"/>
        <end position="180"/>
    </location>
</feature>
<keyword evidence="7" id="KW-1133">Transmembrane helix</keyword>
<proteinExistence type="inferred from homology"/>
<keyword evidence="12" id="KW-0732">Signal</keyword>
<dbReference type="InterPro" id="IPR038578">
    <property type="entry name" value="GT29-like_sf"/>
</dbReference>
<keyword evidence="14" id="KW-1185">Reference proteome</keyword>
<evidence type="ECO:0000256" key="8">
    <source>
        <dbReference type="ARBA" id="ARBA00023034"/>
    </source>
</evidence>
<dbReference type="GO" id="GO:0000139">
    <property type="term" value="C:Golgi membrane"/>
    <property type="evidence" value="ECO:0007669"/>
    <property type="project" value="UniProtKB-SubCell"/>
</dbReference>
<evidence type="ECO:0000256" key="5">
    <source>
        <dbReference type="ARBA" id="ARBA00022692"/>
    </source>
</evidence>
<name>A0AAE0GK99_9CHLO</name>
<comment type="caution">
    <text evidence="13">The sequence shown here is derived from an EMBL/GenBank/DDBJ whole genome shotgun (WGS) entry which is preliminary data.</text>
</comment>
<keyword evidence="3" id="KW-0328">Glycosyltransferase</keyword>
<dbReference type="Gene3D" id="3.90.1480.20">
    <property type="entry name" value="Glycosyl transferase family 29"/>
    <property type="match status" value="1"/>
</dbReference>
<evidence type="ECO:0000256" key="4">
    <source>
        <dbReference type="ARBA" id="ARBA00022679"/>
    </source>
</evidence>
<comment type="subcellular location">
    <subcellularLocation>
        <location evidence="1">Golgi apparatus membrane</location>
        <topology evidence="1">Single-pass type II membrane protein</topology>
    </subcellularLocation>
</comment>
<keyword evidence="4" id="KW-0808">Transferase</keyword>
<dbReference type="CDD" id="cd19952">
    <property type="entry name" value="GT29"/>
    <property type="match status" value="1"/>
</dbReference>
<evidence type="ECO:0000256" key="12">
    <source>
        <dbReference type="SAM" id="SignalP"/>
    </source>
</evidence>
<keyword evidence="5" id="KW-0812">Transmembrane</keyword>
<comment type="similarity">
    <text evidence="2">Belongs to the glycosyltransferase 29 family.</text>
</comment>
<gene>
    <name evidence="13" type="ORF">CYMTET_12586</name>
</gene>
<dbReference type="Pfam" id="PF00777">
    <property type="entry name" value="Glyco_transf_29"/>
    <property type="match status" value="1"/>
</dbReference>
<keyword evidence="9" id="KW-0472">Membrane</keyword>
<dbReference type="AlphaFoldDB" id="A0AAE0GK99"/>
<evidence type="ECO:0000256" key="3">
    <source>
        <dbReference type="ARBA" id="ARBA00022676"/>
    </source>
</evidence>
<protein>
    <submittedName>
        <fullName evidence="13">Glycosyltransferase 29 protein</fullName>
    </submittedName>
</protein>
<evidence type="ECO:0000256" key="2">
    <source>
        <dbReference type="ARBA" id="ARBA00006003"/>
    </source>
</evidence>
<accession>A0AAE0GK99</accession>
<reference evidence="13 14" key="1">
    <citation type="journal article" date="2015" name="Genome Biol. Evol.">
        <title>Comparative Genomics of a Bacterivorous Green Alga Reveals Evolutionary Causalities and Consequences of Phago-Mixotrophic Mode of Nutrition.</title>
        <authorList>
            <person name="Burns J.A."/>
            <person name="Paasch A."/>
            <person name="Narechania A."/>
            <person name="Kim E."/>
        </authorList>
    </citation>
    <scope>NUCLEOTIDE SEQUENCE [LARGE SCALE GENOMIC DNA]</scope>
    <source>
        <strain evidence="13 14">PLY_AMNH</strain>
    </source>
</reference>
<feature type="signal peptide" evidence="12">
    <location>
        <begin position="1"/>
        <end position="22"/>
    </location>
</feature>
<feature type="chain" id="PRO_5041912405" evidence="12">
    <location>
        <begin position="23"/>
        <end position="459"/>
    </location>
</feature>
<keyword evidence="10" id="KW-0325">Glycoprotein</keyword>
<organism evidence="13 14">
    <name type="scientific">Cymbomonas tetramitiformis</name>
    <dbReference type="NCBI Taxonomy" id="36881"/>
    <lineage>
        <taxon>Eukaryota</taxon>
        <taxon>Viridiplantae</taxon>
        <taxon>Chlorophyta</taxon>
        <taxon>Pyramimonadophyceae</taxon>
        <taxon>Pyramimonadales</taxon>
        <taxon>Pyramimonadaceae</taxon>
        <taxon>Cymbomonas</taxon>
    </lineage>
</organism>
<evidence type="ECO:0000256" key="10">
    <source>
        <dbReference type="ARBA" id="ARBA00023180"/>
    </source>
</evidence>
<dbReference type="EMBL" id="LGRX02004807">
    <property type="protein sequence ID" value="KAK3279537.1"/>
    <property type="molecule type" value="Genomic_DNA"/>
</dbReference>
<evidence type="ECO:0000256" key="1">
    <source>
        <dbReference type="ARBA" id="ARBA00004323"/>
    </source>
</evidence>
<dbReference type="PANTHER" id="PTHR11987:SF36">
    <property type="entry name" value="SIA-ALPHA-2,3-GAL-BETA-1,4-GLCNAC-R:ALPHA 2,8-SIALYLTRANSFERASE"/>
    <property type="match status" value="1"/>
</dbReference>
<evidence type="ECO:0000256" key="7">
    <source>
        <dbReference type="ARBA" id="ARBA00022989"/>
    </source>
</evidence>